<dbReference type="InterPro" id="IPR029063">
    <property type="entry name" value="SAM-dependent_MTases_sf"/>
</dbReference>
<proteinExistence type="predicted"/>
<dbReference type="EMBL" id="CABVIJ010000004">
    <property type="protein sequence ID" value="VVO67671.1"/>
    <property type="molecule type" value="Genomic_DNA"/>
</dbReference>
<accession>A0ABD7VBZ5</accession>
<evidence type="ECO:0008006" key="3">
    <source>
        <dbReference type="Google" id="ProtNLM"/>
    </source>
</evidence>
<name>A0ABD7VBZ5_PSEFL</name>
<dbReference type="AlphaFoldDB" id="A0ABD7VBZ5"/>
<sequence>MSQQLNYSDIIPAEPHKPFVGVLGGVFGSKDRTEFYKTMLITECSEIVSLINMSSEMIVPKWNEPVGLLWIDGDHSYEGVERDYECWLPHVAEGACIAFDDASDPVLGPRLLINELLTTQAYEECISVGKVSVLKKKQ</sequence>
<organism evidence="1 2">
    <name type="scientific">Pseudomonas fluorescens</name>
    <dbReference type="NCBI Taxonomy" id="294"/>
    <lineage>
        <taxon>Bacteria</taxon>
        <taxon>Pseudomonadati</taxon>
        <taxon>Pseudomonadota</taxon>
        <taxon>Gammaproteobacteria</taxon>
        <taxon>Pseudomonadales</taxon>
        <taxon>Pseudomonadaceae</taxon>
        <taxon>Pseudomonas</taxon>
    </lineage>
</organism>
<dbReference type="RefSeq" id="WP_191627768.1">
    <property type="nucleotide sequence ID" value="NZ_CABVIJ010000004.1"/>
</dbReference>
<dbReference type="Gene3D" id="3.40.50.150">
    <property type="entry name" value="Vaccinia Virus protein VP39"/>
    <property type="match status" value="1"/>
</dbReference>
<dbReference type="Pfam" id="PF13578">
    <property type="entry name" value="Methyltransf_24"/>
    <property type="match status" value="1"/>
</dbReference>
<gene>
    <name evidence="1" type="ORF">PS732_01154</name>
</gene>
<dbReference type="Proteomes" id="UP000325779">
    <property type="component" value="Unassembled WGS sequence"/>
</dbReference>
<evidence type="ECO:0000313" key="2">
    <source>
        <dbReference type="Proteomes" id="UP000325779"/>
    </source>
</evidence>
<evidence type="ECO:0000313" key="1">
    <source>
        <dbReference type="EMBL" id="VVO67671.1"/>
    </source>
</evidence>
<reference evidence="1 2" key="1">
    <citation type="submission" date="2019-09" db="EMBL/GenBank/DDBJ databases">
        <authorList>
            <person name="Chandra G."/>
            <person name="Truman W A."/>
        </authorList>
    </citation>
    <scope>NUCLEOTIDE SEQUENCE [LARGE SCALE GENOMIC DNA]</scope>
    <source>
        <strain evidence="1">PS732</strain>
    </source>
</reference>
<protein>
    <recommendedName>
        <fullName evidence="3">Class I SAM-dependent methyltransferase</fullName>
    </recommendedName>
</protein>
<comment type="caution">
    <text evidence="1">The sequence shown here is derived from an EMBL/GenBank/DDBJ whole genome shotgun (WGS) entry which is preliminary data.</text>
</comment>